<keyword evidence="1" id="KW-0175">Coiled coil</keyword>
<evidence type="ECO:0000256" key="2">
    <source>
        <dbReference type="SAM" id="MobiDB-lite"/>
    </source>
</evidence>
<feature type="compositionally biased region" description="Basic and acidic residues" evidence="2">
    <location>
        <begin position="544"/>
        <end position="555"/>
    </location>
</feature>
<feature type="coiled-coil region" evidence="1">
    <location>
        <begin position="267"/>
        <end position="294"/>
    </location>
</feature>
<organism evidence="3 4">
    <name type="scientific">Morus notabilis</name>
    <dbReference type="NCBI Taxonomy" id="981085"/>
    <lineage>
        <taxon>Eukaryota</taxon>
        <taxon>Viridiplantae</taxon>
        <taxon>Streptophyta</taxon>
        <taxon>Embryophyta</taxon>
        <taxon>Tracheophyta</taxon>
        <taxon>Spermatophyta</taxon>
        <taxon>Magnoliopsida</taxon>
        <taxon>eudicotyledons</taxon>
        <taxon>Gunneridae</taxon>
        <taxon>Pentapetalae</taxon>
        <taxon>rosids</taxon>
        <taxon>fabids</taxon>
        <taxon>Rosales</taxon>
        <taxon>Moraceae</taxon>
        <taxon>Moreae</taxon>
        <taxon>Morus</taxon>
    </lineage>
</organism>
<dbReference type="InterPro" id="IPR038745">
    <property type="entry name" value="AT4G37440-like"/>
</dbReference>
<evidence type="ECO:0000313" key="4">
    <source>
        <dbReference type="Proteomes" id="UP000030645"/>
    </source>
</evidence>
<reference evidence="4" key="1">
    <citation type="submission" date="2013-01" db="EMBL/GenBank/DDBJ databases">
        <title>Draft Genome Sequence of a Mulberry Tree, Morus notabilis C.K. Schneid.</title>
        <authorList>
            <person name="He N."/>
            <person name="Zhao S."/>
        </authorList>
    </citation>
    <scope>NUCLEOTIDE SEQUENCE</scope>
</reference>
<dbReference type="CDD" id="cd11650">
    <property type="entry name" value="AT4G37440_like"/>
    <property type="match status" value="1"/>
</dbReference>
<keyword evidence="4" id="KW-1185">Reference proteome</keyword>
<dbReference type="PANTHER" id="PTHR34057:SF10">
    <property type="entry name" value="TRANSPOSASE, PTTA_EN_SPM, PLANT"/>
    <property type="match status" value="1"/>
</dbReference>
<dbReference type="EMBL" id="KE343643">
    <property type="protein sequence ID" value="EXB37622.1"/>
    <property type="molecule type" value="Genomic_DNA"/>
</dbReference>
<accession>W9R3V3</accession>
<dbReference type="STRING" id="981085.W9R3V3"/>
<evidence type="ECO:0000256" key="1">
    <source>
        <dbReference type="SAM" id="Coils"/>
    </source>
</evidence>
<dbReference type="PANTHER" id="PTHR34057">
    <property type="entry name" value="ELONGATION FACTOR"/>
    <property type="match status" value="1"/>
</dbReference>
<name>W9R3V3_9ROSA</name>
<gene>
    <name evidence="3" type="ORF">L484_021828</name>
</gene>
<dbReference type="AlphaFoldDB" id="W9R3V3"/>
<evidence type="ECO:0000313" key="3">
    <source>
        <dbReference type="EMBL" id="EXB37622.1"/>
    </source>
</evidence>
<sequence>MDWTFNDTLWKGPILKWKLLSQLPNTPFTNDDTCLQSSTRFRLSVTAGGAYHAPAIVFSSLAPPKIHPKSQLLIDALGFYQFAGLCFVYRLKIIVSICCLGIRKECPVHWMGPELDVKPKSEASMKASVQKENTSLHQDPRDEFLPCVSNYKDETFDVEASLVVKQTTPPDMTENEELNITDTTHSPNIDVVQTDYIDEIENSSSFGDTVSGAEEDSVLNGDEAQSRLHGDHASVSTYDAYFGEFRMRKKKLTAHWRKFVRPLMWRCKWMELQIKELQSQAMKYDKELAEFSERKEFEFGRFALEGLDAKSLPFLSQSGRNKVMKRKKRKRVEEVVDVVSYMSQHNLFSYYENNKSVPDIASVHDDFGNLGKTTYPNDELGTNDGFSFEFQDGDSSFEDLFQKIETIQSRVRELISRAEKVVSGNLGNTSSINRSSRVATLNAPVSTAQNPAAPESGNGLQVDSLCIATQRASSERNMGDLLMLESAVSSHGEVTPHSETIGSTDQLQVGHLLANTEDEVLIDNEHAKEELHDFEKLRDQLVEKPQVSEEKKQEKPSLLVSEAATTSKAVVGSNMKTRYGGKRKPALRR</sequence>
<dbReference type="Proteomes" id="UP000030645">
    <property type="component" value="Unassembled WGS sequence"/>
</dbReference>
<protein>
    <submittedName>
        <fullName evidence="3">Uncharacterized protein</fullName>
    </submittedName>
</protein>
<proteinExistence type="predicted"/>
<feature type="compositionally biased region" description="Basic residues" evidence="2">
    <location>
        <begin position="579"/>
        <end position="589"/>
    </location>
</feature>
<feature type="region of interest" description="Disordered" evidence="2">
    <location>
        <begin position="544"/>
        <end position="589"/>
    </location>
</feature>
<dbReference type="eggNOG" id="ENOG502QVMR">
    <property type="taxonomic scope" value="Eukaryota"/>
</dbReference>